<reference evidence="3" key="1">
    <citation type="submission" date="2023-03" db="EMBL/GenBank/DDBJ databases">
        <title>Massive genome expansion in bonnet fungi (Mycena s.s.) driven by repeated elements and novel gene families across ecological guilds.</title>
        <authorList>
            <consortium name="Lawrence Berkeley National Laboratory"/>
            <person name="Harder C.B."/>
            <person name="Miyauchi S."/>
            <person name="Viragh M."/>
            <person name="Kuo A."/>
            <person name="Thoen E."/>
            <person name="Andreopoulos B."/>
            <person name="Lu D."/>
            <person name="Skrede I."/>
            <person name="Drula E."/>
            <person name="Henrissat B."/>
            <person name="Morin E."/>
            <person name="Kohler A."/>
            <person name="Barry K."/>
            <person name="LaButti K."/>
            <person name="Morin E."/>
            <person name="Salamov A."/>
            <person name="Lipzen A."/>
            <person name="Mereny Z."/>
            <person name="Hegedus B."/>
            <person name="Baldrian P."/>
            <person name="Stursova M."/>
            <person name="Weitz H."/>
            <person name="Taylor A."/>
            <person name="Grigoriev I.V."/>
            <person name="Nagy L.G."/>
            <person name="Martin F."/>
            <person name="Kauserud H."/>
        </authorList>
    </citation>
    <scope>NUCLEOTIDE SEQUENCE</scope>
    <source>
        <strain evidence="3">9284</strain>
    </source>
</reference>
<dbReference type="Proteomes" id="UP001221142">
    <property type="component" value="Unassembled WGS sequence"/>
</dbReference>
<keyword evidence="1" id="KW-0175">Coiled coil</keyword>
<feature type="coiled-coil region" evidence="1">
    <location>
        <begin position="58"/>
        <end position="85"/>
    </location>
</feature>
<keyword evidence="4" id="KW-1185">Reference proteome</keyword>
<gene>
    <name evidence="3" type="ORF">FB45DRAFT_1059910</name>
</gene>
<sequence>MEHAGTCEACGETTSLQASPLPFDSEEMPRIIEHMRSHTWPPENSHFADVCLEGPKQLAQYDAEIDQLQRKVDSLKEKRQHLGTYVDACRSLFSAIRRLPNELLEKIFRMCSPLSARKMSDTDSPMQEADRLAKRYLFELTKVCSRWHGIVMNTPTLWSWVVVNPSLWLEPLHIEPPNKWDGHLRLLERSLEKSGACPLVVDFSVESIFSGAERALQMLMDQAGRWKRAYLRAPLDCFRNLGQLPMLELLHLSDDSSGDSDLYVFEAAPRLRHFEFRGLASRVPRVPWSQLESFLHWHVPMDPGELSSSLQLMHNLPNKGKFILDVDLDELEPPFALHPISSDLSALAMLLTACFDTVDLKGILQSIFEALTTPKLHTLELHRNWDAPAIPFWPHDAFAGFVERSSLGKSLTCFEIHIRITEGELLQCLAMFPLLETLVISDCTKESESVLVTDTLLGRLTIKAEADATTPPLIPALHFFSVSSILRFSDEVYWEFLLSRLESGKAAEKPFQARLYWLEPTERTFSAEMSSRIVALVRERRLQFDMGRDPDEPRRPE</sequence>
<dbReference type="InterPro" id="IPR001810">
    <property type="entry name" value="F-box_dom"/>
</dbReference>
<evidence type="ECO:0000256" key="1">
    <source>
        <dbReference type="SAM" id="Coils"/>
    </source>
</evidence>
<evidence type="ECO:0000313" key="3">
    <source>
        <dbReference type="EMBL" id="KAJ7627079.1"/>
    </source>
</evidence>
<proteinExistence type="predicted"/>
<comment type="caution">
    <text evidence="3">The sequence shown here is derived from an EMBL/GenBank/DDBJ whole genome shotgun (WGS) entry which is preliminary data.</text>
</comment>
<evidence type="ECO:0000259" key="2">
    <source>
        <dbReference type="Pfam" id="PF12937"/>
    </source>
</evidence>
<dbReference type="Pfam" id="PF12937">
    <property type="entry name" value="F-box-like"/>
    <property type="match status" value="1"/>
</dbReference>
<protein>
    <recommendedName>
        <fullName evidence="2">F-box domain-containing protein</fullName>
    </recommendedName>
</protein>
<accession>A0AAD7FJ16</accession>
<organism evidence="3 4">
    <name type="scientific">Roridomyces roridus</name>
    <dbReference type="NCBI Taxonomy" id="1738132"/>
    <lineage>
        <taxon>Eukaryota</taxon>
        <taxon>Fungi</taxon>
        <taxon>Dikarya</taxon>
        <taxon>Basidiomycota</taxon>
        <taxon>Agaricomycotina</taxon>
        <taxon>Agaricomycetes</taxon>
        <taxon>Agaricomycetidae</taxon>
        <taxon>Agaricales</taxon>
        <taxon>Marasmiineae</taxon>
        <taxon>Mycenaceae</taxon>
        <taxon>Roridomyces</taxon>
    </lineage>
</organism>
<dbReference type="AlphaFoldDB" id="A0AAD7FJ16"/>
<dbReference type="EMBL" id="JARKIF010000011">
    <property type="protein sequence ID" value="KAJ7627079.1"/>
    <property type="molecule type" value="Genomic_DNA"/>
</dbReference>
<feature type="domain" description="F-box" evidence="2">
    <location>
        <begin position="96"/>
        <end position="161"/>
    </location>
</feature>
<name>A0AAD7FJ16_9AGAR</name>
<evidence type="ECO:0000313" key="4">
    <source>
        <dbReference type="Proteomes" id="UP001221142"/>
    </source>
</evidence>